<sequence>MSEDTAAPAATHPGITIHRAADAPSLVESGCIHVENPDGPEGAGLRRLMEAGYGDADEIRVLANLPGFSLMHAWFKPNAPLPLHSHDADCLYFIVSGSLRLGTEDLGPRDTFFVPCDVPYTYKVGPEGVEVLEFRHAGHVNFVNLVKGTAWWDKAVQQVLDNREAWPTARRPALNV</sequence>
<proteinExistence type="predicted"/>
<comment type="caution">
    <text evidence="1">The sequence shown here is derived from an EMBL/GenBank/DDBJ whole genome shotgun (WGS) entry which is preliminary data.</text>
</comment>
<dbReference type="InterPro" id="IPR011051">
    <property type="entry name" value="RmlC_Cupin_sf"/>
</dbReference>
<organism evidence="1 2">
    <name type="scientific">Novosphingobium bradum</name>
    <dbReference type="NCBI Taxonomy" id="1737444"/>
    <lineage>
        <taxon>Bacteria</taxon>
        <taxon>Pseudomonadati</taxon>
        <taxon>Pseudomonadota</taxon>
        <taxon>Alphaproteobacteria</taxon>
        <taxon>Sphingomonadales</taxon>
        <taxon>Sphingomonadaceae</taxon>
        <taxon>Novosphingobium</taxon>
    </lineage>
</organism>
<evidence type="ECO:0000313" key="2">
    <source>
        <dbReference type="Proteomes" id="UP001595604"/>
    </source>
</evidence>
<gene>
    <name evidence="1" type="ORF">ACFOD9_00585</name>
</gene>
<evidence type="ECO:0000313" key="1">
    <source>
        <dbReference type="EMBL" id="MFC3172738.1"/>
    </source>
</evidence>
<dbReference type="EMBL" id="JBHRTQ010000001">
    <property type="protein sequence ID" value="MFC3172738.1"/>
    <property type="molecule type" value="Genomic_DNA"/>
</dbReference>
<reference evidence="2" key="1">
    <citation type="journal article" date="2019" name="Int. J. Syst. Evol. Microbiol.">
        <title>The Global Catalogue of Microorganisms (GCM) 10K type strain sequencing project: providing services to taxonomists for standard genome sequencing and annotation.</title>
        <authorList>
            <consortium name="The Broad Institute Genomics Platform"/>
            <consortium name="The Broad Institute Genome Sequencing Center for Infectious Disease"/>
            <person name="Wu L."/>
            <person name="Ma J."/>
        </authorList>
    </citation>
    <scope>NUCLEOTIDE SEQUENCE [LARGE SCALE GENOMIC DNA]</scope>
    <source>
        <strain evidence="2">KCTC 42984</strain>
    </source>
</reference>
<keyword evidence="2" id="KW-1185">Reference proteome</keyword>
<protein>
    <submittedName>
        <fullName evidence="1">Cupin domain-containing protein</fullName>
    </submittedName>
</protein>
<name>A0ABV7IPH5_9SPHN</name>
<dbReference type="InterPro" id="IPR014710">
    <property type="entry name" value="RmlC-like_jellyroll"/>
</dbReference>
<accession>A0ABV7IPH5</accession>
<dbReference type="Gene3D" id="2.60.120.10">
    <property type="entry name" value="Jelly Rolls"/>
    <property type="match status" value="1"/>
</dbReference>
<dbReference type="Proteomes" id="UP001595604">
    <property type="component" value="Unassembled WGS sequence"/>
</dbReference>
<dbReference type="SUPFAM" id="SSF51182">
    <property type="entry name" value="RmlC-like cupins"/>
    <property type="match status" value="1"/>
</dbReference>
<dbReference type="RefSeq" id="WP_379508135.1">
    <property type="nucleotide sequence ID" value="NZ_JBHRTQ010000001.1"/>
</dbReference>